<protein>
    <submittedName>
        <fullName evidence="1">Uncharacterized protein</fullName>
    </submittedName>
</protein>
<reference evidence="1" key="1">
    <citation type="journal article" date="2023" name="G3 (Bethesda)">
        <title>A reference genome for the long-term kleptoplast-retaining sea slug Elysia crispata morphotype clarki.</title>
        <authorList>
            <person name="Eastman K.E."/>
            <person name="Pendleton A.L."/>
            <person name="Shaikh M.A."/>
            <person name="Suttiyut T."/>
            <person name="Ogas R."/>
            <person name="Tomko P."/>
            <person name="Gavelis G."/>
            <person name="Widhalm J.R."/>
            <person name="Wisecaver J.H."/>
        </authorList>
    </citation>
    <scope>NUCLEOTIDE SEQUENCE</scope>
    <source>
        <strain evidence="1">ECLA1</strain>
    </source>
</reference>
<evidence type="ECO:0000313" key="2">
    <source>
        <dbReference type="Proteomes" id="UP001283361"/>
    </source>
</evidence>
<gene>
    <name evidence="1" type="ORF">RRG08_055305</name>
</gene>
<accession>A0AAE1AQE1</accession>
<comment type="caution">
    <text evidence="1">The sequence shown here is derived from an EMBL/GenBank/DDBJ whole genome shotgun (WGS) entry which is preliminary data.</text>
</comment>
<proteinExistence type="predicted"/>
<evidence type="ECO:0000313" key="1">
    <source>
        <dbReference type="EMBL" id="KAK3792038.1"/>
    </source>
</evidence>
<name>A0AAE1AQE1_9GAST</name>
<dbReference type="Proteomes" id="UP001283361">
    <property type="component" value="Unassembled WGS sequence"/>
</dbReference>
<dbReference type="AlphaFoldDB" id="A0AAE1AQE1"/>
<dbReference type="EMBL" id="JAWDGP010001389">
    <property type="protein sequence ID" value="KAK3792038.1"/>
    <property type="molecule type" value="Genomic_DNA"/>
</dbReference>
<organism evidence="1 2">
    <name type="scientific">Elysia crispata</name>
    <name type="common">lettuce slug</name>
    <dbReference type="NCBI Taxonomy" id="231223"/>
    <lineage>
        <taxon>Eukaryota</taxon>
        <taxon>Metazoa</taxon>
        <taxon>Spiralia</taxon>
        <taxon>Lophotrochozoa</taxon>
        <taxon>Mollusca</taxon>
        <taxon>Gastropoda</taxon>
        <taxon>Heterobranchia</taxon>
        <taxon>Euthyneura</taxon>
        <taxon>Panpulmonata</taxon>
        <taxon>Sacoglossa</taxon>
        <taxon>Placobranchoidea</taxon>
        <taxon>Plakobranchidae</taxon>
        <taxon>Elysia</taxon>
    </lineage>
</organism>
<keyword evidence="2" id="KW-1185">Reference proteome</keyword>
<sequence length="84" mass="9145">MWSHRAQPALTRPISCQQSEVYPFLLTWICCSPNPTTLAAPASCAASREDSAVRPTTSQTDAPVAACDPRPVQYCFNGDSFKLI</sequence>